<comment type="caution">
    <text evidence="5">The sequence shown here is derived from an EMBL/GenBank/DDBJ whole genome shotgun (WGS) entry which is preliminary data.</text>
</comment>
<evidence type="ECO:0000313" key="5">
    <source>
        <dbReference type="EMBL" id="KJY61037.1"/>
    </source>
</evidence>
<dbReference type="SUPFAM" id="SSF64288">
    <property type="entry name" value="Chorismate lyase-like"/>
    <property type="match status" value="1"/>
</dbReference>
<organism evidence="5 6">
    <name type="scientific">Lactobacillus apis</name>
    <dbReference type="NCBI Taxonomy" id="303541"/>
    <lineage>
        <taxon>Bacteria</taxon>
        <taxon>Bacillati</taxon>
        <taxon>Bacillota</taxon>
        <taxon>Bacilli</taxon>
        <taxon>Lactobacillales</taxon>
        <taxon>Lactobacillaceae</taxon>
        <taxon>Lactobacillus</taxon>
    </lineage>
</organism>
<dbReference type="SUPFAM" id="SSF46785">
    <property type="entry name" value="Winged helix' DNA-binding domain"/>
    <property type="match status" value="1"/>
</dbReference>
<dbReference type="GO" id="GO:0003677">
    <property type="term" value="F:DNA binding"/>
    <property type="evidence" value="ECO:0007669"/>
    <property type="project" value="UniProtKB-KW"/>
</dbReference>
<dbReference type="CDD" id="cd07377">
    <property type="entry name" value="WHTH_GntR"/>
    <property type="match status" value="1"/>
</dbReference>
<dbReference type="EMBL" id="JXLG01000005">
    <property type="protein sequence ID" value="KJY61037.1"/>
    <property type="molecule type" value="Genomic_DNA"/>
</dbReference>
<keyword evidence="1" id="KW-0805">Transcription regulation</keyword>
<name>A0A0F4LQG2_9LACO</name>
<feature type="domain" description="HTH gntR-type" evidence="4">
    <location>
        <begin position="3"/>
        <end position="71"/>
    </location>
</feature>
<dbReference type="RefSeq" id="WP_046306254.1">
    <property type="nucleotide sequence ID" value="NZ_KQ034000.1"/>
</dbReference>
<dbReference type="SMART" id="SM00866">
    <property type="entry name" value="UTRA"/>
    <property type="match status" value="1"/>
</dbReference>
<dbReference type="PATRIC" id="fig|303541.3.peg.457"/>
<dbReference type="InterPro" id="IPR011663">
    <property type="entry name" value="UTRA"/>
</dbReference>
<evidence type="ECO:0000259" key="4">
    <source>
        <dbReference type="PROSITE" id="PS50949"/>
    </source>
</evidence>
<protein>
    <recommendedName>
        <fullName evidence="4">HTH gntR-type domain-containing protein</fullName>
    </recommendedName>
</protein>
<dbReference type="AlphaFoldDB" id="A0A0F4LQG2"/>
<evidence type="ECO:0000256" key="3">
    <source>
        <dbReference type="ARBA" id="ARBA00023163"/>
    </source>
</evidence>
<dbReference type="STRING" id="303541.JF72_03110"/>
<dbReference type="SMART" id="SM00345">
    <property type="entry name" value="HTH_GNTR"/>
    <property type="match status" value="1"/>
</dbReference>
<dbReference type="GO" id="GO:0003700">
    <property type="term" value="F:DNA-binding transcription factor activity"/>
    <property type="evidence" value="ECO:0007669"/>
    <property type="project" value="InterPro"/>
</dbReference>
<dbReference type="Pfam" id="PF00392">
    <property type="entry name" value="GntR"/>
    <property type="match status" value="1"/>
</dbReference>
<accession>A0A0F4LQG2</accession>
<evidence type="ECO:0000256" key="2">
    <source>
        <dbReference type="ARBA" id="ARBA00023125"/>
    </source>
</evidence>
<dbReference type="GO" id="GO:0045892">
    <property type="term" value="P:negative regulation of DNA-templated transcription"/>
    <property type="evidence" value="ECO:0007669"/>
    <property type="project" value="TreeGrafter"/>
</dbReference>
<dbReference type="InterPro" id="IPR028978">
    <property type="entry name" value="Chorismate_lyase_/UTRA_dom_sf"/>
</dbReference>
<keyword evidence="6" id="KW-1185">Reference proteome</keyword>
<evidence type="ECO:0000313" key="6">
    <source>
        <dbReference type="Proteomes" id="UP000033682"/>
    </source>
</evidence>
<keyword evidence="3" id="KW-0804">Transcription</keyword>
<dbReference type="Gene3D" id="3.40.1410.10">
    <property type="entry name" value="Chorismate lyase-like"/>
    <property type="match status" value="1"/>
</dbReference>
<dbReference type="InterPro" id="IPR036390">
    <property type="entry name" value="WH_DNA-bd_sf"/>
</dbReference>
<dbReference type="InterPro" id="IPR036388">
    <property type="entry name" value="WH-like_DNA-bd_sf"/>
</dbReference>
<sequence>MSSFLYQEAKKKILDIIASGEFKPNSKIWNERVFAQKLGYTRSTIKNAINSLVEDNILEKRRGDGTYLVNENVNNSFEIGDDSPNSFTQLVKINRQEVVNRVESFKLIYDNKDLAIIFDDKYSDFYELIRTRIVDNTVVAVQKSYIPFSLFEDAHRYDFSNMSLYDYMDFKNHKPTKFETRIEARPISDNQFVEDTIKLDKSKYAYLLFLEYRGFSDKKEMVEYTKSWYNPDFISYKIKVKR</sequence>
<gene>
    <name evidence="5" type="ORF">JF72_03110</name>
</gene>
<dbReference type="InterPro" id="IPR000524">
    <property type="entry name" value="Tscrpt_reg_HTH_GntR"/>
</dbReference>
<dbReference type="PROSITE" id="PS50949">
    <property type="entry name" value="HTH_GNTR"/>
    <property type="match status" value="1"/>
</dbReference>
<keyword evidence="2" id="KW-0238">DNA-binding</keyword>
<proteinExistence type="predicted"/>
<reference evidence="5 6" key="1">
    <citation type="submission" date="2015-01" db="EMBL/GenBank/DDBJ databases">
        <title>Comparative genomics of the lactic acid bacteria isolated from the honey bee gut.</title>
        <authorList>
            <person name="Ellegaard K.M."/>
            <person name="Tamarit D."/>
            <person name="Javelind E."/>
            <person name="Olofsson T."/>
            <person name="Andersson S.G."/>
            <person name="Vasquez A."/>
        </authorList>
    </citation>
    <scope>NUCLEOTIDE SEQUENCE [LARGE SCALE GENOMIC DNA]</scope>
    <source>
        <strain evidence="5 6">Hma11</strain>
    </source>
</reference>
<dbReference type="PANTHER" id="PTHR44846:SF1">
    <property type="entry name" value="MANNOSYL-D-GLYCERATE TRANSPORT_METABOLISM SYSTEM REPRESSOR MNGR-RELATED"/>
    <property type="match status" value="1"/>
</dbReference>
<dbReference type="Gene3D" id="1.10.10.10">
    <property type="entry name" value="Winged helix-like DNA-binding domain superfamily/Winged helix DNA-binding domain"/>
    <property type="match status" value="1"/>
</dbReference>
<dbReference type="InterPro" id="IPR050679">
    <property type="entry name" value="Bact_HTH_transcr_reg"/>
</dbReference>
<evidence type="ECO:0000256" key="1">
    <source>
        <dbReference type="ARBA" id="ARBA00023015"/>
    </source>
</evidence>
<dbReference type="HOGENOM" id="CLU_063236_2_1_9"/>
<dbReference type="PANTHER" id="PTHR44846">
    <property type="entry name" value="MANNOSYL-D-GLYCERATE TRANSPORT/METABOLISM SYSTEM REPRESSOR MNGR-RELATED"/>
    <property type="match status" value="1"/>
</dbReference>
<dbReference type="Pfam" id="PF07702">
    <property type="entry name" value="UTRA"/>
    <property type="match status" value="1"/>
</dbReference>
<dbReference type="Proteomes" id="UP000033682">
    <property type="component" value="Unassembled WGS sequence"/>
</dbReference>